<evidence type="ECO:0000256" key="2">
    <source>
        <dbReference type="RuleBase" id="RU003452"/>
    </source>
</evidence>
<dbReference type="AlphaFoldDB" id="A0A6A6XVQ8"/>
<keyword evidence="2 3" id="KW-0808">Transferase</keyword>
<dbReference type="EMBL" id="MU001744">
    <property type="protein sequence ID" value="KAF2800651.1"/>
    <property type="molecule type" value="Genomic_DNA"/>
</dbReference>
<dbReference type="InterPro" id="IPR053710">
    <property type="entry name" value="Arylamine_NAT_domain_sf"/>
</dbReference>
<organism evidence="3 4">
    <name type="scientific">Melanomma pulvis-pyrius CBS 109.77</name>
    <dbReference type="NCBI Taxonomy" id="1314802"/>
    <lineage>
        <taxon>Eukaryota</taxon>
        <taxon>Fungi</taxon>
        <taxon>Dikarya</taxon>
        <taxon>Ascomycota</taxon>
        <taxon>Pezizomycotina</taxon>
        <taxon>Dothideomycetes</taxon>
        <taxon>Pleosporomycetidae</taxon>
        <taxon>Pleosporales</taxon>
        <taxon>Melanommataceae</taxon>
        <taxon>Melanomma</taxon>
    </lineage>
</organism>
<keyword evidence="4" id="KW-1185">Reference proteome</keyword>
<proteinExistence type="inferred from homology"/>
<dbReference type="InterPro" id="IPR001447">
    <property type="entry name" value="Arylamine_N-AcTrfase"/>
</dbReference>
<dbReference type="Gene3D" id="3.30.2140.20">
    <property type="match status" value="1"/>
</dbReference>
<evidence type="ECO:0000313" key="3">
    <source>
        <dbReference type="EMBL" id="KAF2800651.1"/>
    </source>
</evidence>
<dbReference type="PRINTS" id="PR01543">
    <property type="entry name" value="ANATRNSFRASE"/>
</dbReference>
<name>A0A6A6XVQ8_9PLEO</name>
<dbReference type="InterPro" id="IPR038765">
    <property type="entry name" value="Papain-like_cys_pep_sf"/>
</dbReference>
<comment type="similarity">
    <text evidence="1 2">Belongs to the arylamine N-acetyltransferase family.</text>
</comment>
<dbReference type="PANTHER" id="PTHR11786">
    <property type="entry name" value="N-HYDROXYARYLAMINE O-ACETYLTRANSFERASE"/>
    <property type="match status" value="1"/>
</dbReference>
<dbReference type="Pfam" id="PF00797">
    <property type="entry name" value="Acetyltransf_2"/>
    <property type="match status" value="1"/>
</dbReference>
<accession>A0A6A6XVQ8</accession>
<dbReference type="OrthoDB" id="10260017at2759"/>
<keyword evidence="2" id="KW-0012">Acyltransferase</keyword>
<dbReference type="Proteomes" id="UP000799757">
    <property type="component" value="Unassembled WGS sequence"/>
</dbReference>
<gene>
    <name evidence="3" type="ORF">K505DRAFT_320306</name>
</gene>
<evidence type="ECO:0000313" key="4">
    <source>
        <dbReference type="Proteomes" id="UP000799757"/>
    </source>
</evidence>
<protein>
    <submittedName>
        <fullName evidence="3">Arylamine N-acetyltransferase 1</fullName>
    </submittedName>
</protein>
<reference evidence="3" key="1">
    <citation type="journal article" date="2020" name="Stud. Mycol.">
        <title>101 Dothideomycetes genomes: a test case for predicting lifestyles and emergence of pathogens.</title>
        <authorList>
            <person name="Haridas S."/>
            <person name="Albert R."/>
            <person name="Binder M."/>
            <person name="Bloem J."/>
            <person name="Labutti K."/>
            <person name="Salamov A."/>
            <person name="Andreopoulos B."/>
            <person name="Baker S."/>
            <person name="Barry K."/>
            <person name="Bills G."/>
            <person name="Bluhm B."/>
            <person name="Cannon C."/>
            <person name="Castanera R."/>
            <person name="Culley D."/>
            <person name="Daum C."/>
            <person name="Ezra D."/>
            <person name="Gonzalez J."/>
            <person name="Henrissat B."/>
            <person name="Kuo A."/>
            <person name="Liang C."/>
            <person name="Lipzen A."/>
            <person name="Lutzoni F."/>
            <person name="Magnuson J."/>
            <person name="Mondo S."/>
            <person name="Nolan M."/>
            <person name="Ohm R."/>
            <person name="Pangilinan J."/>
            <person name="Park H.-J."/>
            <person name="Ramirez L."/>
            <person name="Alfaro M."/>
            <person name="Sun H."/>
            <person name="Tritt A."/>
            <person name="Yoshinaga Y."/>
            <person name="Zwiers L.-H."/>
            <person name="Turgeon B."/>
            <person name="Goodwin S."/>
            <person name="Spatafora J."/>
            <person name="Crous P."/>
            <person name="Grigoriev I."/>
        </authorList>
    </citation>
    <scope>NUCLEOTIDE SEQUENCE</scope>
    <source>
        <strain evidence="3">CBS 109.77</strain>
    </source>
</reference>
<dbReference type="PANTHER" id="PTHR11786:SF0">
    <property type="entry name" value="ARYLAMINE N-ACETYLTRANSFERASE 4-RELATED"/>
    <property type="match status" value="1"/>
</dbReference>
<evidence type="ECO:0000256" key="1">
    <source>
        <dbReference type="ARBA" id="ARBA00006547"/>
    </source>
</evidence>
<sequence>MAPGQDRPVLSQQQTAQYLDRLQIPKDQRIYDVAALKPEHAYQYLALLQKHQLVQVPFENLTLHYSPHRQISLHPEQLFKKIIGDNNGRGGYCMENNGLFAMLLRSLGFNLFSAGARVFDDDIWHGWSHMILIVTIGESKYHVDVGFGTHGPIQPMKLDRSGTIQEHIRPATCRLQWDNINANTDPDQRLWVYEHRIHEGSEFRTTYCFTELEFLPSDYTVLNYYTSTSPTIFFTRVVVGEKKILGENGDIIGHLILGNNDLKWRIDGAKEREVKFATEDDRVRALEEHFGIKLSQVERDSIAGLSSEIK</sequence>
<dbReference type="GO" id="GO:0016407">
    <property type="term" value="F:acetyltransferase activity"/>
    <property type="evidence" value="ECO:0007669"/>
    <property type="project" value="InterPro"/>
</dbReference>
<dbReference type="SUPFAM" id="SSF54001">
    <property type="entry name" value="Cysteine proteinases"/>
    <property type="match status" value="1"/>
</dbReference>